<evidence type="ECO:0000256" key="9">
    <source>
        <dbReference type="HAMAP-Rule" id="MF_00115"/>
    </source>
</evidence>
<name>A4CLF8_ROBBH</name>
<comment type="subunit">
    <text evidence="9">Homopentamer.</text>
</comment>
<comment type="function">
    <text evidence="9">Channel that opens in response to stretch forces in the membrane lipid bilayer. May participate in the regulation of osmotic pressure changes within the cell.</text>
</comment>
<proteinExistence type="inferred from homology"/>
<keyword evidence="2 9" id="KW-0813">Transport</keyword>
<organism evidence="10 11">
    <name type="scientific">Robiginitalea biformata (strain ATCC BAA-864 / DSM 15991 / KCTC 12146 / HTCC2501)</name>
    <dbReference type="NCBI Taxonomy" id="313596"/>
    <lineage>
        <taxon>Bacteria</taxon>
        <taxon>Pseudomonadati</taxon>
        <taxon>Bacteroidota</taxon>
        <taxon>Flavobacteriia</taxon>
        <taxon>Flavobacteriales</taxon>
        <taxon>Flavobacteriaceae</taxon>
        <taxon>Robiginitalea</taxon>
    </lineage>
</organism>
<dbReference type="HOGENOM" id="CLU_095787_2_3_10"/>
<dbReference type="eggNOG" id="COG1970">
    <property type="taxonomic scope" value="Bacteria"/>
</dbReference>
<dbReference type="SUPFAM" id="SSF81330">
    <property type="entry name" value="Gated mechanosensitive channel"/>
    <property type="match status" value="1"/>
</dbReference>
<gene>
    <name evidence="9" type="primary">mscL</name>
    <name evidence="10" type="ordered locus">RB2501_15304</name>
</gene>
<dbReference type="STRING" id="313596.RB2501_15304"/>
<dbReference type="InterPro" id="IPR036019">
    <property type="entry name" value="MscL_channel"/>
</dbReference>
<dbReference type="AlphaFoldDB" id="A4CLF8"/>
<evidence type="ECO:0000256" key="6">
    <source>
        <dbReference type="ARBA" id="ARBA00023065"/>
    </source>
</evidence>
<feature type="transmembrane region" description="Helical" evidence="9">
    <location>
        <begin position="76"/>
        <end position="97"/>
    </location>
</feature>
<protein>
    <recommendedName>
        <fullName evidence="9">Large-conductance mechanosensitive channel</fullName>
    </recommendedName>
</protein>
<dbReference type="RefSeq" id="WP_015755023.1">
    <property type="nucleotide sequence ID" value="NC_013222.1"/>
</dbReference>
<dbReference type="EMBL" id="CP001712">
    <property type="protein sequence ID" value="EAR15707.1"/>
    <property type="molecule type" value="Genomic_DNA"/>
</dbReference>
<dbReference type="KEGG" id="rbi:RB2501_15304"/>
<dbReference type="GO" id="GO:0005886">
    <property type="term" value="C:plasma membrane"/>
    <property type="evidence" value="ECO:0007669"/>
    <property type="project" value="UniProtKB-SubCell"/>
</dbReference>
<dbReference type="NCBIfam" id="TIGR00220">
    <property type="entry name" value="mscL"/>
    <property type="match status" value="1"/>
</dbReference>
<dbReference type="GO" id="GO:0008381">
    <property type="term" value="F:mechanosensitive monoatomic ion channel activity"/>
    <property type="evidence" value="ECO:0007669"/>
    <property type="project" value="UniProtKB-UniRule"/>
</dbReference>
<dbReference type="PANTHER" id="PTHR30266:SF2">
    <property type="entry name" value="LARGE-CONDUCTANCE MECHANOSENSITIVE CHANNEL"/>
    <property type="match status" value="1"/>
</dbReference>
<keyword evidence="3 9" id="KW-1003">Cell membrane</keyword>
<evidence type="ECO:0000313" key="10">
    <source>
        <dbReference type="EMBL" id="EAR15707.1"/>
    </source>
</evidence>
<evidence type="ECO:0000256" key="2">
    <source>
        <dbReference type="ARBA" id="ARBA00022448"/>
    </source>
</evidence>
<dbReference type="InterPro" id="IPR001185">
    <property type="entry name" value="MS_channel"/>
</dbReference>
<dbReference type="OrthoDB" id="9810350at2"/>
<feature type="transmembrane region" description="Helical" evidence="9">
    <location>
        <begin position="20"/>
        <end position="38"/>
    </location>
</feature>
<comment type="similarity">
    <text evidence="9">Belongs to the MscL family.</text>
</comment>
<dbReference type="PANTHER" id="PTHR30266">
    <property type="entry name" value="MECHANOSENSITIVE CHANNEL MSCL"/>
    <property type="match status" value="1"/>
</dbReference>
<keyword evidence="11" id="KW-1185">Reference proteome</keyword>
<keyword evidence="7 9" id="KW-0472">Membrane</keyword>
<keyword evidence="6 9" id="KW-0406">Ion transport</keyword>
<sequence length="144" mass="16370">MKGFIREFKNFAIKGNMFDMAIGIIIGTAFNNVVNALVKEILTPPLAFFTSEVQFTNMRWVIREATDTQEEITMGYGILLEALIDFGIIALTIFLLIKALNRIRSRAEDPADKAEVTPKEIELLARIEGLMHEQNQILKQKKNK</sequence>
<evidence type="ECO:0000256" key="1">
    <source>
        <dbReference type="ARBA" id="ARBA00004141"/>
    </source>
</evidence>
<keyword evidence="5 9" id="KW-1133">Transmembrane helix</keyword>
<dbReference type="InterPro" id="IPR037673">
    <property type="entry name" value="MSC/AndL"/>
</dbReference>
<dbReference type="HAMAP" id="MF_00115">
    <property type="entry name" value="MscL"/>
    <property type="match status" value="1"/>
</dbReference>
<dbReference type="Pfam" id="PF01741">
    <property type="entry name" value="MscL"/>
    <property type="match status" value="1"/>
</dbReference>
<reference evidence="10 11" key="1">
    <citation type="journal article" date="2009" name="J. Bacteriol.">
        <title>Complete genome sequence of Robiginitalea biformata HTCC2501.</title>
        <authorList>
            <person name="Oh H.M."/>
            <person name="Giovannoni S.J."/>
            <person name="Lee K."/>
            <person name="Ferriera S."/>
            <person name="Johnson J."/>
            <person name="Cho J.C."/>
        </authorList>
    </citation>
    <scope>NUCLEOTIDE SEQUENCE [LARGE SCALE GENOMIC DNA]</scope>
    <source>
        <strain evidence="11">ATCC BAA-864 / HTCC2501 / KCTC 12146</strain>
    </source>
</reference>
<keyword evidence="9" id="KW-0997">Cell inner membrane</keyword>
<evidence type="ECO:0000256" key="4">
    <source>
        <dbReference type="ARBA" id="ARBA00022692"/>
    </source>
</evidence>
<dbReference type="Proteomes" id="UP000009049">
    <property type="component" value="Chromosome"/>
</dbReference>
<evidence type="ECO:0000256" key="5">
    <source>
        <dbReference type="ARBA" id="ARBA00022989"/>
    </source>
</evidence>
<evidence type="ECO:0000313" key="11">
    <source>
        <dbReference type="Proteomes" id="UP000009049"/>
    </source>
</evidence>
<evidence type="ECO:0000256" key="3">
    <source>
        <dbReference type="ARBA" id="ARBA00022475"/>
    </source>
</evidence>
<evidence type="ECO:0000256" key="7">
    <source>
        <dbReference type="ARBA" id="ARBA00023136"/>
    </source>
</evidence>
<keyword evidence="8 9" id="KW-0407">Ion channel</keyword>
<dbReference type="Gene3D" id="1.10.1200.120">
    <property type="entry name" value="Large-conductance mechanosensitive channel, MscL, domain 1"/>
    <property type="match status" value="1"/>
</dbReference>
<keyword evidence="4 9" id="KW-0812">Transmembrane</keyword>
<accession>A4CLF8</accession>
<dbReference type="PRINTS" id="PR01264">
    <property type="entry name" value="MECHCHANNEL"/>
</dbReference>
<evidence type="ECO:0000256" key="8">
    <source>
        <dbReference type="ARBA" id="ARBA00023303"/>
    </source>
</evidence>
<comment type="subcellular location">
    <subcellularLocation>
        <location evidence="9">Cell inner membrane</location>
        <topology evidence="9">Multi-pass membrane protein</topology>
    </subcellularLocation>
    <subcellularLocation>
        <location evidence="1">Membrane</location>
        <topology evidence="1">Multi-pass membrane protein</topology>
    </subcellularLocation>
</comment>